<feature type="compositionally biased region" description="Basic and acidic residues" evidence="5">
    <location>
        <begin position="427"/>
        <end position="459"/>
    </location>
</feature>
<comment type="similarity">
    <text evidence="2">Belongs to the NOP5/NOP56 family.</text>
</comment>
<dbReference type="AlphaFoldDB" id="A0A178UPV2"/>
<dbReference type="Gene3D" id="1.10.246.90">
    <property type="entry name" value="Nop domain"/>
    <property type="match status" value="1"/>
</dbReference>
<keyword evidence="4" id="KW-0539">Nucleus</keyword>
<dbReference type="InterPro" id="IPR012974">
    <property type="entry name" value="NOP58/56_N"/>
</dbReference>
<dbReference type="InterPro" id="IPR002687">
    <property type="entry name" value="Nop_dom"/>
</dbReference>
<evidence type="ECO:0000256" key="4">
    <source>
        <dbReference type="ARBA" id="ARBA00023242"/>
    </source>
</evidence>
<feature type="domain" description="Nop" evidence="6">
    <location>
        <begin position="281"/>
        <end position="399"/>
    </location>
</feature>
<comment type="subcellular location">
    <subcellularLocation>
        <location evidence="1">Nucleus</location>
        <location evidence="1">Nucleolus</location>
    </subcellularLocation>
</comment>
<dbReference type="EMBL" id="LUHQ01000005">
    <property type="protein sequence ID" value="OAO96076.1"/>
    <property type="molecule type" value="Genomic_DNA"/>
</dbReference>
<evidence type="ECO:0000256" key="2">
    <source>
        <dbReference type="ARBA" id="ARBA00009211"/>
    </source>
</evidence>
<protein>
    <recommendedName>
        <fullName evidence="6">Nop domain-containing protein</fullName>
    </recommendedName>
</protein>
<keyword evidence="3" id="KW-0690">Ribosome biogenesis</keyword>
<dbReference type="SMART" id="SM00931">
    <property type="entry name" value="NOSIC"/>
    <property type="match status" value="1"/>
</dbReference>
<organism evidence="7 8">
    <name type="scientific">Arabidopsis thaliana</name>
    <name type="common">Mouse-ear cress</name>
    <dbReference type="NCBI Taxonomy" id="3702"/>
    <lineage>
        <taxon>Eukaryota</taxon>
        <taxon>Viridiplantae</taxon>
        <taxon>Streptophyta</taxon>
        <taxon>Embryophyta</taxon>
        <taxon>Tracheophyta</taxon>
        <taxon>Spermatophyta</taxon>
        <taxon>Magnoliopsida</taxon>
        <taxon>eudicotyledons</taxon>
        <taxon>Gunneridae</taxon>
        <taxon>Pentapetalae</taxon>
        <taxon>rosids</taxon>
        <taxon>malvids</taxon>
        <taxon>Brassicales</taxon>
        <taxon>Brassicaceae</taxon>
        <taxon>Camelineae</taxon>
        <taxon>Arabidopsis</taxon>
    </lineage>
</organism>
<dbReference type="FunFam" id="1.10.246.90:FF:000005">
    <property type="entry name" value="Nucleolar protein 5, putative"/>
    <property type="match status" value="1"/>
</dbReference>
<dbReference type="InterPro" id="IPR042239">
    <property type="entry name" value="Nop_C"/>
</dbReference>
<dbReference type="InterPro" id="IPR045056">
    <property type="entry name" value="Nop56/Nop58"/>
</dbReference>
<evidence type="ECO:0000313" key="7">
    <source>
        <dbReference type="EMBL" id="OAO96076.1"/>
    </source>
</evidence>
<evidence type="ECO:0000313" key="8">
    <source>
        <dbReference type="Proteomes" id="UP000078284"/>
    </source>
</evidence>
<dbReference type="ExpressionAtlas" id="A0A178UPV2">
    <property type="expression patterns" value="baseline and differential"/>
</dbReference>
<dbReference type="PANTHER" id="PTHR10894">
    <property type="entry name" value="NUCLEOLAR PROTEIN 5 NUCLEOLAR PROTEIN NOP5 NOP58"/>
    <property type="match status" value="1"/>
</dbReference>
<gene>
    <name evidence="7" type="ordered locus">AXX17_At5g27080</name>
</gene>
<feature type="region of interest" description="Disordered" evidence="5">
    <location>
        <begin position="403"/>
        <end position="459"/>
    </location>
</feature>
<dbReference type="GO" id="GO:0042254">
    <property type="term" value="P:ribosome biogenesis"/>
    <property type="evidence" value="ECO:0007669"/>
    <property type="project" value="UniProtKB-KW"/>
</dbReference>
<dbReference type="PROSITE" id="PS51358">
    <property type="entry name" value="NOP"/>
    <property type="match status" value="1"/>
</dbReference>
<sequence>MLVLFETSGGFALFKVLDEGKLSNVEDLGTEFYSAESARRMVKLKVFHKFDNTSEALEAVTKLVEGTPSKGLHKYLKNNCDDGEILAVADPKLGDIITEKLDIECVHNDAVMELLRGVRSQLTELLSGLDDNDLAPMSLELSHILARYKLKITSDKVETMIFLSIGLLDDLDKERNTYTKRVYEWYGLHFPELANIVQDNILYAKVVKLMGNRINAATLDFSEILADEVEAELKEASMVSTRTEVSDLDLMHIQELCDQVLSIAEDKTLLSDDLKNKMNKIAPNLTALVGELVGARLISHCGSLWNLSKLPGSTIQILGAEKTLYRALKTKQATPKYGLIYHAPLVRQAAPENKSKIARSLAAKSALAIRCDAFGNGQDNTMGVESRLKLEARLRNLEGGDLGACEEEEIYEEDTKMEADDEEEPKTEEPSKKRKKEAEPETVEEPAKKGKHEVAMVSH</sequence>
<evidence type="ECO:0000259" key="6">
    <source>
        <dbReference type="PROSITE" id="PS51358"/>
    </source>
</evidence>
<name>A0A178UPV2_ARATH</name>
<dbReference type="GO" id="GO:0031428">
    <property type="term" value="C:box C/D methylation guide snoRNP complex"/>
    <property type="evidence" value="ECO:0007669"/>
    <property type="project" value="InterPro"/>
</dbReference>
<dbReference type="Gene3D" id="1.10.287.4070">
    <property type="match status" value="1"/>
</dbReference>
<dbReference type="InterPro" id="IPR036070">
    <property type="entry name" value="Nop_dom_sf"/>
</dbReference>
<dbReference type="GO" id="GO:0030515">
    <property type="term" value="F:snoRNA binding"/>
    <property type="evidence" value="ECO:0007669"/>
    <property type="project" value="InterPro"/>
</dbReference>
<dbReference type="GO" id="GO:0032040">
    <property type="term" value="C:small-subunit processome"/>
    <property type="evidence" value="ECO:0007669"/>
    <property type="project" value="InterPro"/>
</dbReference>
<evidence type="ECO:0000256" key="1">
    <source>
        <dbReference type="ARBA" id="ARBA00004604"/>
    </source>
</evidence>
<proteinExistence type="inferred from homology"/>
<evidence type="ECO:0000256" key="3">
    <source>
        <dbReference type="ARBA" id="ARBA00022517"/>
    </source>
</evidence>
<dbReference type="Pfam" id="PF01798">
    <property type="entry name" value="Nop"/>
    <property type="match status" value="1"/>
</dbReference>
<reference evidence="8" key="1">
    <citation type="journal article" date="2016" name="Proc. Natl. Acad. Sci. U.S.A.">
        <title>Chromosome-level assembly of Arabidopsis thaliana Ler reveals the extent of translocation and inversion polymorphisms.</title>
        <authorList>
            <person name="Zapata L."/>
            <person name="Ding J."/>
            <person name="Willing E.M."/>
            <person name="Hartwig B."/>
            <person name="Bezdan D."/>
            <person name="Jiao W.B."/>
            <person name="Patel V."/>
            <person name="Velikkakam James G."/>
            <person name="Koornneef M."/>
            <person name="Ossowski S."/>
            <person name="Schneeberger K."/>
        </authorList>
    </citation>
    <scope>NUCLEOTIDE SEQUENCE [LARGE SCALE GENOMIC DNA]</scope>
    <source>
        <strain evidence="8">cv. Landsberg erecta</strain>
    </source>
</reference>
<dbReference type="InterPro" id="IPR012976">
    <property type="entry name" value="NOSIC"/>
</dbReference>
<dbReference type="PANTHER" id="PTHR10894:SF1">
    <property type="entry name" value="NUCLEOLAR PROTEIN 58"/>
    <property type="match status" value="1"/>
</dbReference>
<dbReference type="SUPFAM" id="SSF89124">
    <property type="entry name" value="Nop domain"/>
    <property type="match status" value="1"/>
</dbReference>
<comment type="caution">
    <text evidence="7">The sequence shown here is derived from an EMBL/GenBank/DDBJ whole genome shotgun (WGS) entry which is preliminary data.</text>
</comment>
<evidence type="ECO:0000256" key="5">
    <source>
        <dbReference type="SAM" id="MobiDB-lite"/>
    </source>
</evidence>
<accession>A0A178UPV2</accession>
<dbReference type="Proteomes" id="UP000078284">
    <property type="component" value="Chromosome 5"/>
</dbReference>
<dbReference type="Pfam" id="PF08156">
    <property type="entry name" value="NOP5NT"/>
    <property type="match status" value="1"/>
</dbReference>